<sequence>MAEGGTEHTSKKEKKGEIAHKFVLPERQAKVNLLIKAMEQATGDVGDTLYCICRSSDCERFMIGCDHCEEWYHGDCIGVTQLDARSIKRYYCDACRARNPSLEIQYKNKKKEKRVSESSDQERFDKHHKEYRSKLREKMMAKSRTTRRCGECSACHRNEDCGRCDFCKDMRKFGGINKLRQKCRLRQCTNYGISTSDKGSVATDTGSERAVTDLSDFEDDFDEEEAYENVKVAPKKRERRTSSSEASPKKKKDKKKVKSKEKGKKTPEKPQCAINSQKSRQKSSLSRRRTEVDDALETDDDMPRQCYGPACIEPARLGSKYCSDECGMKLAKSRIYEILPSRIQQWHSSPCVGEDNNKKLLEQLRQETIEARLKLRQLDLKIQELDALVERGKHLSVVAEQEGAEQDEDTELSIYCVTCGSEVSQKGALRHMEKCYLKFEAQTSFWSIYKTRIEGNSMFCDFYNPQQKMYCKRLKILCPEHTKEPKVNPDAVCGCPIPVNLFTEGDVLCRAPKRKCVKHFCWEKLRRAEIDMQRLRQWMKLDDLFEQERNIRMAMSNRMGVLGLMLHQTVDHDPTTPMKTTPN</sequence>
<dbReference type="SMART" id="SM00249">
    <property type="entry name" value="PHD"/>
    <property type="match status" value="1"/>
</dbReference>
<evidence type="ECO:0000256" key="10">
    <source>
        <dbReference type="PROSITE-ProRule" id="PRU00509"/>
    </source>
</evidence>
<feature type="domain" description="PHD-type" evidence="12">
    <location>
        <begin position="48"/>
        <end position="98"/>
    </location>
</feature>
<evidence type="ECO:0000256" key="2">
    <source>
        <dbReference type="ARBA" id="ARBA00022723"/>
    </source>
</evidence>
<keyword evidence="5" id="KW-0805">Transcription regulation</keyword>
<evidence type="ECO:0000313" key="14">
    <source>
        <dbReference type="Proteomes" id="UP000694888"/>
    </source>
</evidence>
<comment type="subcellular location">
    <subcellularLocation>
        <location evidence="1">Nucleus</location>
    </subcellularLocation>
</comment>
<evidence type="ECO:0000256" key="3">
    <source>
        <dbReference type="ARBA" id="ARBA00022771"/>
    </source>
</evidence>
<keyword evidence="3 10" id="KW-0863">Zinc-finger</keyword>
<evidence type="ECO:0000256" key="6">
    <source>
        <dbReference type="ARBA" id="ARBA00023125"/>
    </source>
</evidence>
<dbReference type="InterPro" id="IPR011011">
    <property type="entry name" value="Znf_FYVE_PHD"/>
</dbReference>
<dbReference type="PROSITE" id="PS50016">
    <property type="entry name" value="ZF_PHD_2"/>
    <property type="match status" value="1"/>
</dbReference>
<accession>A0ABM1A6S8</accession>
<keyword evidence="2" id="KW-0479">Metal-binding</keyword>
<keyword evidence="7" id="KW-0804">Transcription</keyword>
<evidence type="ECO:0000256" key="11">
    <source>
        <dbReference type="SAM" id="MobiDB-lite"/>
    </source>
</evidence>
<evidence type="ECO:0000313" key="15">
    <source>
        <dbReference type="RefSeq" id="XP_012941936.1"/>
    </source>
</evidence>
<dbReference type="PROSITE" id="PS01359">
    <property type="entry name" value="ZF_PHD_1"/>
    <property type="match status" value="1"/>
</dbReference>
<evidence type="ECO:0000256" key="9">
    <source>
        <dbReference type="ARBA" id="ARBA00023828"/>
    </source>
</evidence>
<dbReference type="InterPro" id="IPR002857">
    <property type="entry name" value="Znf_CXXC"/>
</dbReference>
<evidence type="ECO:0000256" key="1">
    <source>
        <dbReference type="ARBA" id="ARBA00004123"/>
    </source>
</evidence>
<dbReference type="InterPro" id="IPR022056">
    <property type="entry name" value="CpG-bd_C"/>
</dbReference>
<feature type="compositionally biased region" description="Basic residues" evidence="11">
    <location>
        <begin position="249"/>
        <end position="263"/>
    </location>
</feature>
<dbReference type="Proteomes" id="UP000694888">
    <property type="component" value="Unplaced"/>
</dbReference>
<proteinExistence type="predicted"/>
<keyword evidence="8" id="KW-0539">Nucleus</keyword>
<feature type="domain" description="CXXC-type" evidence="13">
    <location>
        <begin position="141"/>
        <end position="189"/>
    </location>
</feature>
<dbReference type="InterPro" id="IPR019787">
    <property type="entry name" value="Znf_PHD-finger"/>
</dbReference>
<dbReference type="InterPro" id="IPR019786">
    <property type="entry name" value="Zinc_finger_PHD-type_CS"/>
</dbReference>
<keyword evidence="6" id="KW-0238">DNA-binding</keyword>
<name>A0ABM1A6S8_APLCA</name>
<dbReference type="PANTHER" id="PTHR46174">
    <property type="entry name" value="CXXC-TYPE ZINC FINGER PROTEIN 1"/>
    <property type="match status" value="1"/>
</dbReference>
<evidence type="ECO:0000256" key="8">
    <source>
        <dbReference type="ARBA" id="ARBA00023242"/>
    </source>
</evidence>
<keyword evidence="14" id="KW-1185">Reference proteome</keyword>
<dbReference type="Pfam" id="PF02008">
    <property type="entry name" value="zf-CXXC"/>
    <property type="match status" value="1"/>
</dbReference>
<organism evidence="14 15">
    <name type="scientific">Aplysia californica</name>
    <name type="common">California sea hare</name>
    <dbReference type="NCBI Taxonomy" id="6500"/>
    <lineage>
        <taxon>Eukaryota</taxon>
        <taxon>Metazoa</taxon>
        <taxon>Spiralia</taxon>
        <taxon>Lophotrochozoa</taxon>
        <taxon>Mollusca</taxon>
        <taxon>Gastropoda</taxon>
        <taxon>Heterobranchia</taxon>
        <taxon>Euthyneura</taxon>
        <taxon>Tectipleura</taxon>
        <taxon>Aplysiida</taxon>
        <taxon>Aplysioidea</taxon>
        <taxon>Aplysiidae</taxon>
        <taxon>Aplysia</taxon>
    </lineage>
</organism>
<evidence type="ECO:0000259" key="13">
    <source>
        <dbReference type="PROSITE" id="PS51058"/>
    </source>
</evidence>
<dbReference type="RefSeq" id="XP_012941936.1">
    <property type="nucleotide sequence ID" value="XM_013086482.2"/>
</dbReference>
<dbReference type="CDD" id="cd15553">
    <property type="entry name" value="PHD_Cfp1"/>
    <property type="match status" value="1"/>
</dbReference>
<evidence type="ECO:0000259" key="12">
    <source>
        <dbReference type="PROSITE" id="PS50016"/>
    </source>
</evidence>
<dbReference type="Pfam" id="PF12269">
    <property type="entry name" value="CpG_bind_C"/>
    <property type="match status" value="1"/>
</dbReference>
<dbReference type="PANTHER" id="PTHR46174:SF1">
    <property type="entry name" value="CXXC-TYPE ZINC FINGER PROTEIN 1"/>
    <property type="match status" value="1"/>
</dbReference>
<dbReference type="Pfam" id="PF00628">
    <property type="entry name" value="PHD"/>
    <property type="match status" value="1"/>
</dbReference>
<dbReference type="PROSITE" id="PS51058">
    <property type="entry name" value="ZF_CXXC"/>
    <property type="match status" value="1"/>
</dbReference>
<feature type="region of interest" description="Disordered" evidence="11">
    <location>
        <begin position="226"/>
        <end position="304"/>
    </location>
</feature>
<feature type="region of interest" description="Disordered" evidence="11">
    <location>
        <begin position="108"/>
        <end position="128"/>
    </location>
</feature>
<dbReference type="InterPro" id="IPR013083">
    <property type="entry name" value="Znf_RING/FYVE/PHD"/>
</dbReference>
<evidence type="ECO:0000256" key="4">
    <source>
        <dbReference type="ARBA" id="ARBA00022833"/>
    </source>
</evidence>
<keyword evidence="4" id="KW-0862">Zinc</keyword>
<evidence type="ECO:0000256" key="5">
    <source>
        <dbReference type="ARBA" id="ARBA00023015"/>
    </source>
</evidence>
<dbReference type="InterPro" id="IPR037869">
    <property type="entry name" value="Spp1/CFP1"/>
</dbReference>
<feature type="compositionally biased region" description="Basic and acidic residues" evidence="11">
    <location>
        <begin position="114"/>
        <end position="128"/>
    </location>
</feature>
<evidence type="ECO:0000256" key="7">
    <source>
        <dbReference type="ARBA" id="ARBA00023163"/>
    </source>
</evidence>
<dbReference type="InterPro" id="IPR001965">
    <property type="entry name" value="Znf_PHD"/>
</dbReference>
<gene>
    <name evidence="15" type="primary">LOC101859037</name>
</gene>
<protein>
    <recommendedName>
        <fullName evidence="9">CXXC-type zinc finger protein 1</fullName>
    </recommendedName>
</protein>
<dbReference type="GeneID" id="101859037"/>
<dbReference type="SUPFAM" id="SSF57903">
    <property type="entry name" value="FYVE/PHD zinc finger"/>
    <property type="match status" value="1"/>
</dbReference>
<reference evidence="15" key="1">
    <citation type="submission" date="2025-08" db="UniProtKB">
        <authorList>
            <consortium name="RefSeq"/>
        </authorList>
    </citation>
    <scope>IDENTIFICATION</scope>
</reference>
<dbReference type="Gene3D" id="3.30.40.10">
    <property type="entry name" value="Zinc/RING finger domain, C3HC4 (zinc finger)"/>
    <property type="match status" value="1"/>
</dbReference>